<dbReference type="AlphaFoldDB" id="A0A5C6RW62"/>
<dbReference type="PANTHER" id="PTHR14859">
    <property type="entry name" value="CALCOFLUOR WHITE HYPERSENSITIVE PROTEIN PRECURSOR"/>
    <property type="match status" value="1"/>
</dbReference>
<evidence type="ECO:0000259" key="1">
    <source>
        <dbReference type="Pfam" id="PF03372"/>
    </source>
</evidence>
<dbReference type="SUPFAM" id="SSF56219">
    <property type="entry name" value="DNase I-like"/>
    <property type="match status" value="1"/>
</dbReference>
<keyword evidence="2" id="KW-0255">Endonuclease</keyword>
<dbReference type="Proteomes" id="UP000321580">
    <property type="component" value="Unassembled WGS sequence"/>
</dbReference>
<dbReference type="Gene3D" id="3.60.10.10">
    <property type="entry name" value="Endonuclease/exonuclease/phosphatase"/>
    <property type="match status" value="1"/>
</dbReference>
<sequence length="369" mass="42089">MKKWKWIGKAILAIALAVVAYVVSVLAYGTANDWVPEPVAALENRGAEALPEISDSILSFVTWNLGYGGLGEESEFFFDHGSMYFSWGRMVRAPQEAVQKNNEGVALYTESLKSDFFLYQEVDFRSKRSYFANQFELIKGLLPEYAAFFAPNYRAPVVPIPVFEPWHLYGEVESGLGTFSRYQPYSSERLQLPGDFGWPTRIFQLDRCLAVHRFRVSGGKELVAVNLHNSAYDKGGQLKAQQMAFLQRFLKEEYAKGHYVIVGGDWNQVPPFFRFDGYMPGKTQGYTQINIEPDFMPEGWQWGYDPRVPTNRKTKTPYVAGETFITLIDFFLVSPNVKIKTLKGIDQQFRFSDHQPVYMEVELGASAEN</sequence>
<evidence type="ECO:0000313" key="3">
    <source>
        <dbReference type="Proteomes" id="UP000321580"/>
    </source>
</evidence>
<dbReference type="GO" id="GO:0004527">
    <property type="term" value="F:exonuclease activity"/>
    <property type="evidence" value="ECO:0007669"/>
    <property type="project" value="UniProtKB-KW"/>
</dbReference>
<dbReference type="InterPro" id="IPR036691">
    <property type="entry name" value="Endo/exonu/phosph_ase_sf"/>
</dbReference>
<dbReference type="GO" id="GO:0016020">
    <property type="term" value="C:membrane"/>
    <property type="evidence" value="ECO:0007669"/>
    <property type="project" value="GOC"/>
</dbReference>
<name>A0A5C6RW62_9BACT</name>
<dbReference type="InterPro" id="IPR051916">
    <property type="entry name" value="GPI-anchor_lipid_remodeler"/>
</dbReference>
<dbReference type="EMBL" id="VOOR01000007">
    <property type="protein sequence ID" value="TXB66561.1"/>
    <property type="molecule type" value="Genomic_DNA"/>
</dbReference>
<dbReference type="PANTHER" id="PTHR14859:SF1">
    <property type="entry name" value="PGAP2-INTERACTING PROTEIN"/>
    <property type="match status" value="1"/>
</dbReference>
<keyword evidence="3" id="KW-1185">Reference proteome</keyword>
<dbReference type="InterPro" id="IPR005135">
    <property type="entry name" value="Endo/exonuclease/phosphatase"/>
</dbReference>
<keyword evidence="2" id="KW-0378">Hydrolase</keyword>
<proteinExistence type="predicted"/>
<keyword evidence="2" id="KW-0540">Nuclease</keyword>
<reference evidence="2 3" key="1">
    <citation type="submission" date="2019-08" db="EMBL/GenBank/DDBJ databases">
        <title>Genome of Phaeodactylibacter luteus.</title>
        <authorList>
            <person name="Bowman J.P."/>
        </authorList>
    </citation>
    <scope>NUCLEOTIDE SEQUENCE [LARGE SCALE GENOMIC DNA]</scope>
    <source>
        <strain evidence="2 3">KCTC 42180</strain>
    </source>
</reference>
<dbReference type="RefSeq" id="WP_147166350.1">
    <property type="nucleotide sequence ID" value="NZ_VOOR01000007.1"/>
</dbReference>
<accession>A0A5C6RW62</accession>
<protein>
    <submittedName>
        <fullName evidence="2">Endonuclease/exonuclease/phosphatase family protein</fullName>
    </submittedName>
</protein>
<dbReference type="GO" id="GO:0006506">
    <property type="term" value="P:GPI anchor biosynthetic process"/>
    <property type="evidence" value="ECO:0007669"/>
    <property type="project" value="TreeGrafter"/>
</dbReference>
<feature type="domain" description="Endonuclease/exonuclease/phosphatase" evidence="1">
    <location>
        <begin position="62"/>
        <end position="354"/>
    </location>
</feature>
<comment type="caution">
    <text evidence="2">The sequence shown here is derived from an EMBL/GenBank/DDBJ whole genome shotgun (WGS) entry which is preliminary data.</text>
</comment>
<dbReference type="OrthoDB" id="712861at2"/>
<dbReference type="GO" id="GO:0004519">
    <property type="term" value="F:endonuclease activity"/>
    <property type="evidence" value="ECO:0007669"/>
    <property type="project" value="UniProtKB-KW"/>
</dbReference>
<organism evidence="2 3">
    <name type="scientific">Phaeodactylibacter luteus</name>
    <dbReference type="NCBI Taxonomy" id="1564516"/>
    <lineage>
        <taxon>Bacteria</taxon>
        <taxon>Pseudomonadati</taxon>
        <taxon>Bacteroidota</taxon>
        <taxon>Saprospiria</taxon>
        <taxon>Saprospirales</taxon>
        <taxon>Haliscomenobacteraceae</taxon>
        <taxon>Phaeodactylibacter</taxon>
    </lineage>
</organism>
<keyword evidence="2" id="KW-0269">Exonuclease</keyword>
<gene>
    <name evidence="2" type="ORF">FRY97_05065</name>
</gene>
<evidence type="ECO:0000313" key="2">
    <source>
        <dbReference type="EMBL" id="TXB66561.1"/>
    </source>
</evidence>
<dbReference type="Pfam" id="PF03372">
    <property type="entry name" value="Exo_endo_phos"/>
    <property type="match status" value="1"/>
</dbReference>